<dbReference type="GO" id="GO:0003723">
    <property type="term" value="F:RNA binding"/>
    <property type="evidence" value="ECO:0007669"/>
    <property type="project" value="InterPro"/>
</dbReference>
<evidence type="ECO:0000313" key="4">
    <source>
        <dbReference type="Proteomes" id="UP001189624"/>
    </source>
</evidence>
<evidence type="ECO:0000256" key="1">
    <source>
        <dbReference type="ARBA" id="ARBA00022737"/>
    </source>
</evidence>
<dbReference type="Pfam" id="PF01535">
    <property type="entry name" value="PPR"/>
    <property type="match status" value="4"/>
</dbReference>
<evidence type="ECO:0000313" key="3">
    <source>
        <dbReference type="EMBL" id="CAJ1892288.1"/>
    </source>
</evidence>
<dbReference type="Pfam" id="PF20431">
    <property type="entry name" value="E_motif"/>
    <property type="match status" value="1"/>
</dbReference>
<dbReference type="NCBIfam" id="TIGR00756">
    <property type="entry name" value="PPR"/>
    <property type="match status" value="3"/>
</dbReference>
<keyword evidence="4" id="KW-1185">Reference proteome</keyword>
<sequence length="430" mass="47519">MGASITTLLKACKRSEHLEQVHASIIHRRLEQDHFLISLFIPLSPTPPPSSPLPPSSGTLSSNPIAKHSFFSHTLSAFARMKAHGALPDSFTYPSVIKACSTTCKPWQGKSLHGSAIRCGVHRDLFVATSLIDVYGKCGQIADARKAKKLFDEIPQRNVASWNAMLQGFVKVGDLSCARGVFDAMPEKNVVSFTTMIDGYAKAGDMVAARFLFDRNGQPNQALRVFLEMELMKVKPDEFILVSLMSASAQLGHLELAQWVDSYVSKSCIDLQQDHVIAALLDMNAKCGNMERALKLFEEKTKRDLVLYCSMIQGLSIHGRGEEAVNLFNRMLMEGLSLDEVAFTFILTVCSHVGLVDEGREYFQSMKERYYISRLPDHYASSSGAWGALLGACKLYGDSELGEIVANRLFEFDPLNAANYVLLSDIYATA</sequence>
<evidence type="ECO:0000256" key="2">
    <source>
        <dbReference type="PROSITE-ProRule" id="PRU00708"/>
    </source>
</evidence>
<feature type="repeat" description="PPR" evidence="2">
    <location>
        <begin position="158"/>
        <end position="192"/>
    </location>
</feature>
<accession>A0AA86VB65</accession>
<dbReference type="PANTHER" id="PTHR47926">
    <property type="entry name" value="PENTATRICOPEPTIDE REPEAT-CONTAINING PROTEIN"/>
    <property type="match status" value="1"/>
</dbReference>
<reference evidence="3" key="1">
    <citation type="submission" date="2023-10" db="EMBL/GenBank/DDBJ databases">
        <authorList>
            <person name="Domelevo Entfellner J.-B."/>
        </authorList>
    </citation>
    <scope>NUCLEOTIDE SEQUENCE</scope>
</reference>
<dbReference type="Pfam" id="PF13041">
    <property type="entry name" value="PPR_2"/>
    <property type="match status" value="1"/>
</dbReference>
<dbReference type="EMBL" id="OY731398">
    <property type="protein sequence ID" value="CAJ1892288.1"/>
    <property type="molecule type" value="Genomic_DNA"/>
</dbReference>
<gene>
    <name evidence="3" type="ORF">AYBTSS11_LOCUS2937</name>
</gene>
<dbReference type="Gramene" id="rna-AYBTSS11_LOCUS2937">
    <property type="protein sequence ID" value="CAJ1892288.1"/>
    <property type="gene ID" value="gene-AYBTSS11_LOCUS2937"/>
</dbReference>
<dbReference type="GO" id="GO:0009451">
    <property type="term" value="P:RNA modification"/>
    <property type="evidence" value="ECO:0007669"/>
    <property type="project" value="InterPro"/>
</dbReference>
<dbReference type="InterPro" id="IPR002885">
    <property type="entry name" value="PPR_rpt"/>
</dbReference>
<protein>
    <recommendedName>
        <fullName evidence="5">Pentatricopeptide repeat-containing protein</fullName>
    </recommendedName>
</protein>
<dbReference type="InterPro" id="IPR046960">
    <property type="entry name" value="PPR_At4g14850-like_plant"/>
</dbReference>
<dbReference type="FunFam" id="1.25.40.10:FF:000031">
    <property type="entry name" value="Pentatricopeptide repeat-containing protein mitochondrial"/>
    <property type="match status" value="1"/>
</dbReference>
<name>A0AA86VB65_9FABA</name>
<evidence type="ECO:0008006" key="5">
    <source>
        <dbReference type="Google" id="ProtNLM"/>
    </source>
</evidence>
<dbReference type="AlphaFoldDB" id="A0AA86VB65"/>
<dbReference type="PROSITE" id="PS51375">
    <property type="entry name" value="PPR"/>
    <property type="match status" value="2"/>
</dbReference>
<dbReference type="InterPro" id="IPR011990">
    <property type="entry name" value="TPR-like_helical_dom_sf"/>
</dbReference>
<dbReference type="PANTHER" id="PTHR47926:SF467">
    <property type="entry name" value="REPEAT-CONTAINING PROTEIN, PUTATIVE-RELATED"/>
    <property type="match status" value="1"/>
</dbReference>
<feature type="repeat" description="PPR" evidence="2">
    <location>
        <begin position="304"/>
        <end position="338"/>
    </location>
</feature>
<dbReference type="Gene3D" id="1.25.40.10">
    <property type="entry name" value="Tetratricopeptide repeat domain"/>
    <property type="match status" value="2"/>
</dbReference>
<dbReference type="Proteomes" id="UP001189624">
    <property type="component" value="Chromosome 1"/>
</dbReference>
<organism evidence="3 4">
    <name type="scientific">Sphenostylis stenocarpa</name>
    <dbReference type="NCBI Taxonomy" id="92480"/>
    <lineage>
        <taxon>Eukaryota</taxon>
        <taxon>Viridiplantae</taxon>
        <taxon>Streptophyta</taxon>
        <taxon>Embryophyta</taxon>
        <taxon>Tracheophyta</taxon>
        <taxon>Spermatophyta</taxon>
        <taxon>Magnoliopsida</taxon>
        <taxon>eudicotyledons</taxon>
        <taxon>Gunneridae</taxon>
        <taxon>Pentapetalae</taxon>
        <taxon>rosids</taxon>
        <taxon>fabids</taxon>
        <taxon>Fabales</taxon>
        <taxon>Fabaceae</taxon>
        <taxon>Papilionoideae</taxon>
        <taxon>50 kb inversion clade</taxon>
        <taxon>NPAAA clade</taxon>
        <taxon>indigoferoid/millettioid clade</taxon>
        <taxon>Phaseoleae</taxon>
        <taxon>Sphenostylis</taxon>
    </lineage>
</organism>
<dbReference type="InterPro" id="IPR046848">
    <property type="entry name" value="E_motif"/>
</dbReference>
<proteinExistence type="predicted"/>
<keyword evidence="1" id="KW-0677">Repeat</keyword>